<reference evidence="2 3" key="1">
    <citation type="submission" date="2014-04" db="EMBL/GenBank/DDBJ databases">
        <title>Evolutionary Origins and Diversification of the Mycorrhizal Mutualists.</title>
        <authorList>
            <consortium name="DOE Joint Genome Institute"/>
            <consortium name="Mycorrhizal Genomics Consortium"/>
            <person name="Kohler A."/>
            <person name="Kuo A."/>
            <person name="Nagy L.G."/>
            <person name="Floudas D."/>
            <person name="Copeland A."/>
            <person name="Barry K.W."/>
            <person name="Cichocki N."/>
            <person name="Veneault-Fourrey C."/>
            <person name="LaButti K."/>
            <person name="Lindquist E.A."/>
            <person name="Lipzen A."/>
            <person name="Lundell T."/>
            <person name="Morin E."/>
            <person name="Murat C."/>
            <person name="Riley R."/>
            <person name="Ohm R."/>
            <person name="Sun H."/>
            <person name="Tunlid A."/>
            <person name="Henrissat B."/>
            <person name="Grigoriev I.V."/>
            <person name="Hibbett D.S."/>
            <person name="Martin F."/>
        </authorList>
    </citation>
    <scope>NUCLEOTIDE SEQUENCE [LARGE SCALE GENOMIC DNA]</scope>
    <source>
        <strain evidence="2 3">Koide BX008</strain>
    </source>
</reference>
<keyword evidence="3" id="KW-1185">Reference proteome</keyword>
<evidence type="ECO:0000256" key="1">
    <source>
        <dbReference type="SAM" id="MobiDB-lite"/>
    </source>
</evidence>
<name>A0A0C2SS87_AMAMK</name>
<evidence type="ECO:0000313" key="2">
    <source>
        <dbReference type="EMBL" id="KIL56879.1"/>
    </source>
</evidence>
<feature type="region of interest" description="Disordered" evidence="1">
    <location>
        <begin position="128"/>
        <end position="148"/>
    </location>
</feature>
<proteinExistence type="predicted"/>
<organism evidence="2 3">
    <name type="scientific">Amanita muscaria (strain Koide BX008)</name>
    <dbReference type="NCBI Taxonomy" id="946122"/>
    <lineage>
        <taxon>Eukaryota</taxon>
        <taxon>Fungi</taxon>
        <taxon>Dikarya</taxon>
        <taxon>Basidiomycota</taxon>
        <taxon>Agaricomycotina</taxon>
        <taxon>Agaricomycetes</taxon>
        <taxon>Agaricomycetidae</taxon>
        <taxon>Agaricales</taxon>
        <taxon>Pluteineae</taxon>
        <taxon>Amanitaceae</taxon>
        <taxon>Amanita</taxon>
    </lineage>
</organism>
<feature type="compositionally biased region" description="Polar residues" evidence="1">
    <location>
        <begin position="132"/>
        <end position="148"/>
    </location>
</feature>
<accession>A0A0C2SS87</accession>
<sequence>MTCDVPRTITPTTDRPKTSIAIAADKKEPDLVLAESNGTNQDEYIIRSEQLWFWAFFASYFVPSMGQNTGDQTPSTENPGVHTGGGAFFGNANFTGGGHTFGNNSTINNTQDYSTRNIHDNSNKVVIGGGSNNTVNSGDNSGNQTLKF</sequence>
<gene>
    <name evidence="2" type="ORF">M378DRAFT_16682</name>
</gene>
<evidence type="ECO:0000313" key="3">
    <source>
        <dbReference type="Proteomes" id="UP000054549"/>
    </source>
</evidence>
<dbReference type="InParanoid" id="A0A0C2SS87"/>
<dbReference type="EMBL" id="KN818394">
    <property type="protein sequence ID" value="KIL56879.1"/>
    <property type="molecule type" value="Genomic_DNA"/>
</dbReference>
<protein>
    <submittedName>
        <fullName evidence="2">Uncharacterized protein</fullName>
    </submittedName>
</protein>
<dbReference type="HOGENOM" id="CLU_1758339_0_0_1"/>
<dbReference type="Proteomes" id="UP000054549">
    <property type="component" value="Unassembled WGS sequence"/>
</dbReference>
<dbReference type="AlphaFoldDB" id="A0A0C2SS87"/>